<dbReference type="AlphaFoldDB" id="A0A5B8A2M8"/>
<accession>A0A5B8A2M8</accession>
<sequence>MFFQKVVKGIANISSYEAQAIVEANGIVCNWWRNAVTITKEEIKSNLVDSNIFHHLNHYNHKLPSGHSLAHLGTSYGDVSPFISTTAGAIQRDAFHRRNILFDPFITALCFATNNFTASGFVFYAYLITLGKAAVALEQFAEEVRELHIYQYYLPYHHEGEIMAKVVIPSAQIEKAEEYDGPAVLRELKNRRKPVPISAVITNPAYSHPDDFINIRELL</sequence>
<organism evidence="1 2">
    <name type="scientific">Hymenobacter jejuensis</name>
    <dbReference type="NCBI Taxonomy" id="2502781"/>
    <lineage>
        <taxon>Bacteria</taxon>
        <taxon>Pseudomonadati</taxon>
        <taxon>Bacteroidota</taxon>
        <taxon>Cytophagia</taxon>
        <taxon>Cytophagales</taxon>
        <taxon>Hymenobacteraceae</taxon>
        <taxon>Hymenobacter</taxon>
    </lineage>
</organism>
<reference evidence="1 2" key="1">
    <citation type="submission" date="2019-06" db="EMBL/GenBank/DDBJ databases">
        <authorList>
            <person name="Srinivasan S."/>
        </authorList>
    </citation>
    <scope>NUCLEOTIDE SEQUENCE [LARGE SCALE GENOMIC DNA]</scope>
    <source>
        <strain evidence="1 2">17J68-5</strain>
    </source>
</reference>
<dbReference type="EMBL" id="CP040896">
    <property type="protein sequence ID" value="QDA61419.1"/>
    <property type="molecule type" value="Genomic_DNA"/>
</dbReference>
<dbReference type="Proteomes" id="UP000305398">
    <property type="component" value="Chromosome"/>
</dbReference>
<dbReference type="RefSeq" id="WP_139516593.1">
    <property type="nucleotide sequence ID" value="NZ_CP040896.1"/>
</dbReference>
<keyword evidence="2" id="KW-1185">Reference proteome</keyword>
<evidence type="ECO:0000313" key="1">
    <source>
        <dbReference type="EMBL" id="QDA61419.1"/>
    </source>
</evidence>
<gene>
    <name evidence="1" type="ORF">FHG12_15520</name>
</gene>
<proteinExistence type="predicted"/>
<dbReference type="KEGG" id="hyj:FHG12_15520"/>
<dbReference type="Gene3D" id="3.90.210.10">
    <property type="entry name" value="Heat-Labile Enterotoxin, subunit A"/>
    <property type="match status" value="1"/>
</dbReference>
<protein>
    <submittedName>
        <fullName evidence="1">Uncharacterized protein</fullName>
    </submittedName>
</protein>
<evidence type="ECO:0000313" key="2">
    <source>
        <dbReference type="Proteomes" id="UP000305398"/>
    </source>
</evidence>
<dbReference type="OrthoDB" id="793614at2"/>
<name>A0A5B8A2M8_9BACT</name>